<dbReference type="KEGG" id="sod:Sant_P0211"/>
<dbReference type="PIRSF" id="PIRSF000126">
    <property type="entry name" value="11-beta-HSD1"/>
    <property type="match status" value="1"/>
</dbReference>
<reference evidence="4 5" key="1">
    <citation type="journal article" date="2014" name="Genome Biol. Evol.">
        <title>Genome degeneration and adaptation in a nascent stage of symbiosis.</title>
        <authorList>
            <person name="Oakeson K.F."/>
            <person name="Gil R."/>
            <person name="Clayton A.L."/>
            <person name="Dunn D.M."/>
            <person name="von Niederhausern A.C."/>
            <person name="Hamil C."/>
            <person name="Aoyagi A."/>
            <person name="Duval B."/>
            <person name="Baca A."/>
            <person name="Silva F.J."/>
            <person name="Vallier A."/>
            <person name="Jackson D.G."/>
            <person name="Latorre A."/>
            <person name="Weiss R.B."/>
            <person name="Heddi A."/>
            <person name="Moya A."/>
            <person name="Dale C."/>
        </authorList>
    </citation>
    <scope>NUCLEOTIDE SEQUENCE [LARGE SCALE GENOMIC DNA]</scope>
    <source>
        <strain evidence="4 5">HS1</strain>
        <plasmid evidence="5">Plasmid pHS1</plasmid>
    </source>
</reference>
<dbReference type="PRINTS" id="PR00081">
    <property type="entry name" value="GDHRDH"/>
</dbReference>
<protein>
    <submittedName>
        <fullName evidence="4">Short-chain dehydrogenase/reductase SDR</fullName>
    </submittedName>
</protein>
<keyword evidence="5" id="KW-1185">Reference proteome</keyword>
<evidence type="ECO:0000313" key="4">
    <source>
        <dbReference type="EMBL" id="AHF79256.1"/>
    </source>
</evidence>
<evidence type="ECO:0000256" key="2">
    <source>
        <dbReference type="ARBA" id="ARBA00023002"/>
    </source>
</evidence>
<dbReference type="PATRIC" id="fig|1239307.3.peg.4751"/>
<dbReference type="InterPro" id="IPR002347">
    <property type="entry name" value="SDR_fam"/>
</dbReference>
<evidence type="ECO:0000256" key="3">
    <source>
        <dbReference type="RuleBase" id="RU000363"/>
    </source>
</evidence>
<organism evidence="4 5">
    <name type="scientific">Sodalis praecaptivus</name>
    <dbReference type="NCBI Taxonomy" id="1239307"/>
    <lineage>
        <taxon>Bacteria</taxon>
        <taxon>Pseudomonadati</taxon>
        <taxon>Pseudomonadota</taxon>
        <taxon>Gammaproteobacteria</taxon>
        <taxon>Enterobacterales</taxon>
        <taxon>Bruguierivoracaceae</taxon>
        <taxon>Sodalis</taxon>
    </lineage>
</organism>
<proteinExistence type="inferred from homology"/>
<sequence length="283" mass="30063">MSVPTKHSSEEVGLKVNNSNKPGTAVVTGASSGIGKLYAERLAARGYDLILIARREDRLQAIANDLEKRFAIKPDVFVADLSQPAGLATAIARINTDSSLSFLVNNAGFSALRPLSDTPLELINSMIALNITALTALSKTALMRFRERNAGVIVNVGSGVGFAPYPDVPVYGPTKAYVLQFTQILQHAVEGSGVRVQLVLPGVVISEGWDVAGGAALDPLPESMVMSTENCVDAALSGLDQGEFMTLPSLHDESLLLDYQAAANKLLQGVFNREPAARYNIPT</sequence>
<dbReference type="Proteomes" id="UP000019028">
    <property type="component" value="Plasmid pHS1"/>
</dbReference>
<dbReference type="HOGENOM" id="CLU_010194_2_1_6"/>
<keyword evidence="2" id="KW-0560">Oxidoreductase</keyword>
<dbReference type="PRINTS" id="PR00080">
    <property type="entry name" value="SDRFAMILY"/>
</dbReference>
<dbReference type="SUPFAM" id="SSF51735">
    <property type="entry name" value="NAD(P)-binding Rossmann-fold domains"/>
    <property type="match status" value="1"/>
</dbReference>
<dbReference type="InterPro" id="IPR036291">
    <property type="entry name" value="NAD(P)-bd_dom_sf"/>
</dbReference>
<dbReference type="Gene3D" id="3.40.50.720">
    <property type="entry name" value="NAD(P)-binding Rossmann-like Domain"/>
    <property type="match status" value="1"/>
</dbReference>
<accession>W0HZJ2</accession>
<dbReference type="EMBL" id="CP006570">
    <property type="protein sequence ID" value="AHF79256.1"/>
    <property type="molecule type" value="Genomic_DNA"/>
</dbReference>
<evidence type="ECO:0000313" key="5">
    <source>
        <dbReference type="Proteomes" id="UP000019028"/>
    </source>
</evidence>
<comment type="similarity">
    <text evidence="1 3">Belongs to the short-chain dehydrogenases/reductases (SDR) family.</text>
</comment>
<dbReference type="PANTHER" id="PTHR43086:SF3">
    <property type="entry name" value="NADP-DEPENDENT 3-HYDROXY ACID DEHYDROGENASE YDFG"/>
    <property type="match status" value="1"/>
</dbReference>
<evidence type="ECO:0000256" key="1">
    <source>
        <dbReference type="ARBA" id="ARBA00006484"/>
    </source>
</evidence>
<gene>
    <name evidence="4" type="ORF">Sant_P0211</name>
</gene>
<dbReference type="GO" id="GO:0016491">
    <property type="term" value="F:oxidoreductase activity"/>
    <property type="evidence" value="ECO:0007669"/>
    <property type="project" value="UniProtKB-KW"/>
</dbReference>
<geneLocation type="plasmid" evidence="4 5">
    <name>pHS1</name>
</geneLocation>
<name>W0HZJ2_9GAMM</name>
<dbReference type="Pfam" id="PF00106">
    <property type="entry name" value="adh_short"/>
    <property type="match status" value="1"/>
</dbReference>
<keyword evidence="4" id="KW-0614">Plasmid</keyword>
<dbReference type="AlphaFoldDB" id="W0HZJ2"/>
<dbReference type="PANTHER" id="PTHR43086">
    <property type="entry name" value="VERY-LONG-CHAIN 3-OXOOACYL-COA REDUCTASE"/>
    <property type="match status" value="1"/>
</dbReference>